<dbReference type="AlphaFoldDB" id="A0A8C6XK61"/>
<sequence>QSLVESGPGMARPGNQLSLVCKITGFSIQPPGKGIEWLSAINANSGGKWLANSVKGCATISADHSRNEFSLWLNSVTAADSSVYICARQHTPRQHLFGLSEVW</sequence>
<feature type="domain" description="Ig-like" evidence="4">
    <location>
        <begin position="1"/>
        <end position="97"/>
    </location>
</feature>
<dbReference type="GO" id="GO:0019814">
    <property type="term" value="C:immunoglobulin complex"/>
    <property type="evidence" value="ECO:0007669"/>
    <property type="project" value="UniProtKB-KW"/>
</dbReference>
<organism evidence="5 6">
    <name type="scientific">Naja naja</name>
    <name type="common">Indian cobra</name>
    <dbReference type="NCBI Taxonomy" id="35670"/>
    <lineage>
        <taxon>Eukaryota</taxon>
        <taxon>Metazoa</taxon>
        <taxon>Chordata</taxon>
        <taxon>Craniata</taxon>
        <taxon>Vertebrata</taxon>
        <taxon>Euteleostomi</taxon>
        <taxon>Lepidosauria</taxon>
        <taxon>Squamata</taxon>
        <taxon>Bifurcata</taxon>
        <taxon>Unidentata</taxon>
        <taxon>Episquamata</taxon>
        <taxon>Toxicofera</taxon>
        <taxon>Serpentes</taxon>
        <taxon>Colubroidea</taxon>
        <taxon>Elapidae</taxon>
        <taxon>Elapinae</taxon>
        <taxon>Naja</taxon>
    </lineage>
</organism>
<keyword evidence="3" id="KW-1280">Immunoglobulin</keyword>
<protein>
    <recommendedName>
        <fullName evidence="4">Ig-like domain-containing protein</fullName>
    </recommendedName>
</protein>
<reference evidence="5" key="2">
    <citation type="submission" date="2025-09" db="UniProtKB">
        <authorList>
            <consortium name="Ensembl"/>
        </authorList>
    </citation>
    <scope>IDENTIFICATION</scope>
</reference>
<evidence type="ECO:0000313" key="6">
    <source>
        <dbReference type="Proteomes" id="UP000694559"/>
    </source>
</evidence>
<dbReference type="GeneTree" id="ENSGT01030000234536"/>
<proteinExistence type="predicted"/>
<evidence type="ECO:0000256" key="2">
    <source>
        <dbReference type="ARBA" id="ARBA00023130"/>
    </source>
</evidence>
<name>A0A8C6XK61_NAJNA</name>
<dbReference type="InterPro" id="IPR013783">
    <property type="entry name" value="Ig-like_fold"/>
</dbReference>
<evidence type="ECO:0000256" key="1">
    <source>
        <dbReference type="ARBA" id="ARBA00022859"/>
    </source>
</evidence>
<dbReference type="SUPFAM" id="SSF48726">
    <property type="entry name" value="Immunoglobulin"/>
    <property type="match status" value="1"/>
</dbReference>
<dbReference type="InterPro" id="IPR013106">
    <property type="entry name" value="Ig_V-set"/>
</dbReference>
<keyword evidence="6" id="KW-1185">Reference proteome</keyword>
<dbReference type="Ensembl" id="ENSNNAT00000016352.1">
    <property type="protein sequence ID" value="ENSNNAP00000015588.1"/>
    <property type="gene ID" value="ENSNNAG00000010475.1"/>
</dbReference>
<dbReference type="InterPro" id="IPR050199">
    <property type="entry name" value="IgHV"/>
</dbReference>
<dbReference type="Proteomes" id="UP000694559">
    <property type="component" value="Unplaced"/>
</dbReference>
<evidence type="ECO:0000313" key="5">
    <source>
        <dbReference type="Ensembl" id="ENSNNAP00000015588.1"/>
    </source>
</evidence>
<dbReference type="SMART" id="SM00406">
    <property type="entry name" value="IGv"/>
    <property type="match status" value="1"/>
</dbReference>
<dbReference type="InterPro" id="IPR036179">
    <property type="entry name" value="Ig-like_dom_sf"/>
</dbReference>
<dbReference type="OMA" id="GRIFNDG"/>
<keyword evidence="1" id="KW-0391">Immunity</keyword>
<keyword evidence="2" id="KW-1064">Adaptive immunity</keyword>
<dbReference type="OrthoDB" id="9426090at2759"/>
<evidence type="ECO:0000256" key="3">
    <source>
        <dbReference type="ARBA" id="ARBA00043265"/>
    </source>
</evidence>
<accession>A0A8C6XK61</accession>
<reference evidence="5" key="1">
    <citation type="submission" date="2025-08" db="UniProtKB">
        <authorList>
            <consortium name="Ensembl"/>
        </authorList>
    </citation>
    <scope>IDENTIFICATION</scope>
</reference>
<dbReference type="Gene3D" id="2.60.40.10">
    <property type="entry name" value="Immunoglobulins"/>
    <property type="match status" value="1"/>
</dbReference>
<evidence type="ECO:0000259" key="4">
    <source>
        <dbReference type="PROSITE" id="PS50835"/>
    </source>
</evidence>
<dbReference type="PROSITE" id="PS50835">
    <property type="entry name" value="IG_LIKE"/>
    <property type="match status" value="1"/>
</dbReference>
<dbReference type="PANTHER" id="PTHR23266">
    <property type="entry name" value="IMMUNOGLOBULIN HEAVY CHAIN"/>
    <property type="match status" value="1"/>
</dbReference>
<dbReference type="GO" id="GO:0002250">
    <property type="term" value="P:adaptive immune response"/>
    <property type="evidence" value="ECO:0007669"/>
    <property type="project" value="UniProtKB-KW"/>
</dbReference>
<dbReference type="GO" id="GO:0005576">
    <property type="term" value="C:extracellular region"/>
    <property type="evidence" value="ECO:0007669"/>
    <property type="project" value="UniProtKB-ARBA"/>
</dbReference>
<dbReference type="InterPro" id="IPR007110">
    <property type="entry name" value="Ig-like_dom"/>
</dbReference>